<comment type="similarity">
    <text evidence="5">Belongs to the ABC-2 integral membrane protein family.</text>
</comment>
<feature type="transmembrane region" description="Helical" evidence="5">
    <location>
        <begin position="61"/>
        <end position="80"/>
    </location>
</feature>
<reference evidence="7 8" key="1">
    <citation type="journal article" date="2024" name="Front. Microbiol.">
        <title>Novel thermophilic genera Geochorda gen. nov. and Carboxydochorda gen. nov. from the deep terrestrial subsurface reveal the ecophysiological diversity in the class Limnochordia.</title>
        <authorList>
            <person name="Karnachuk O.V."/>
            <person name="Lukina A.P."/>
            <person name="Avakyan M.R."/>
            <person name="Kadnikov V.V."/>
            <person name="Begmatov S."/>
            <person name="Beletsky A.V."/>
            <person name="Vlasova K.G."/>
            <person name="Novikov A.A."/>
            <person name="Shcherbakova V.A."/>
            <person name="Mardanov A.V."/>
            <person name="Ravin N.V."/>
        </authorList>
    </citation>
    <scope>NUCLEOTIDE SEQUENCE [LARGE SCALE GENOMIC DNA]</scope>
    <source>
        <strain evidence="7 8">L945</strain>
    </source>
</reference>
<evidence type="ECO:0000256" key="5">
    <source>
        <dbReference type="RuleBase" id="RU361157"/>
    </source>
</evidence>
<dbReference type="InterPro" id="IPR047817">
    <property type="entry name" value="ABC2_TM_bact-type"/>
</dbReference>
<dbReference type="InterPro" id="IPR051784">
    <property type="entry name" value="Nod_factor_ABC_transporter"/>
</dbReference>
<evidence type="ECO:0000256" key="3">
    <source>
        <dbReference type="ARBA" id="ARBA00022989"/>
    </source>
</evidence>
<evidence type="ECO:0000256" key="2">
    <source>
        <dbReference type="ARBA" id="ARBA00022692"/>
    </source>
</evidence>
<keyword evidence="5" id="KW-1003">Cell membrane</keyword>
<feature type="domain" description="ABC transmembrane type-2" evidence="6">
    <location>
        <begin position="25"/>
        <end position="258"/>
    </location>
</feature>
<dbReference type="InterPro" id="IPR013525">
    <property type="entry name" value="ABC2_TM"/>
</dbReference>
<evidence type="ECO:0000259" key="6">
    <source>
        <dbReference type="PROSITE" id="PS51012"/>
    </source>
</evidence>
<organism evidence="7 8">
    <name type="scientific">Carboxydichorda subterranea</name>
    <dbReference type="NCBI Taxonomy" id="3109565"/>
    <lineage>
        <taxon>Bacteria</taxon>
        <taxon>Bacillati</taxon>
        <taxon>Bacillota</taxon>
        <taxon>Limnochordia</taxon>
        <taxon>Limnochordales</taxon>
        <taxon>Geochordaceae</taxon>
        <taxon>Carboxydichorda</taxon>
    </lineage>
</organism>
<feature type="transmembrane region" description="Helical" evidence="5">
    <location>
        <begin position="114"/>
        <end position="135"/>
    </location>
</feature>
<evidence type="ECO:0000313" key="7">
    <source>
        <dbReference type="EMBL" id="WRP17068.1"/>
    </source>
</evidence>
<gene>
    <name evidence="7" type="ORF">U7230_13415</name>
</gene>
<name>A0ABZ1BYA4_9FIRM</name>
<dbReference type="InterPro" id="IPR000412">
    <property type="entry name" value="ABC_2_transport"/>
</dbReference>
<proteinExistence type="inferred from homology"/>
<feature type="transmembrane region" description="Helical" evidence="5">
    <location>
        <begin position="183"/>
        <end position="204"/>
    </location>
</feature>
<protein>
    <recommendedName>
        <fullName evidence="5">Transport permease protein</fullName>
    </recommendedName>
</protein>
<dbReference type="PANTHER" id="PTHR43229:SF6">
    <property type="entry name" value="ABC-TYPE MULTIDRUG TRANSPORT SYSTEM, PERMEASE COMPONENT"/>
    <property type="match status" value="1"/>
</dbReference>
<accession>A0ABZ1BYA4</accession>
<evidence type="ECO:0000313" key="8">
    <source>
        <dbReference type="Proteomes" id="UP001332192"/>
    </source>
</evidence>
<feature type="transmembrane region" description="Helical" evidence="5">
    <location>
        <begin position="237"/>
        <end position="263"/>
    </location>
</feature>
<evidence type="ECO:0000256" key="1">
    <source>
        <dbReference type="ARBA" id="ARBA00004141"/>
    </source>
</evidence>
<dbReference type="Pfam" id="PF01061">
    <property type="entry name" value="ABC2_membrane"/>
    <property type="match status" value="1"/>
</dbReference>
<dbReference type="PANTHER" id="PTHR43229">
    <property type="entry name" value="NODULATION PROTEIN J"/>
    <property type="match status" value="1"/>
</dbReference>
<feature type="transmembrane region" description="Helical" evidence="5">
    <location>
        <begin position="147"/>
        <end position="171"/>
    </location>
</feature>
<sequence length="272" mass="29422">MSKAELWRELRASLAFVERNVNLSRRYLGWEVVFLVYTVVNTLSIGLIGVGAPGVPADARLVLYLLTGALLWSFLSVVFTEVGQAVQWERWEGTIEYTFMAPIRLVTYLSGNSLWAVGYATLRTVVLLLATAAFFRLDLSRANAPGAALVLVASGLSFVGLGLVASVLPLLSTEKGAQATNIFQAVLLLISGVYYDVTALPAWLQPLAWLSPATYTLRATRAALIDGAPTASLLPDILRLVAMALVLAPLGFFVFRMGAVYALRTGKLKRNG</sequence>
<keyword evidence="3 5" id="KW-1133">Transmembrane helix</keyword>
<keyword evidence="8" id="KW-1185">Reference proteome</keyword>
<keyword evidence="4 5" id="KW-0472">Membrane</keyword>
<keyword evidence="5" id="KW-0813">Transport</keyword>
<evidence type="ECO:0000256" key="4">
    <source>
        <dbReference type="ARBA" id="ARBA00023136"/>
    </source>
</evidence>
<comment type="subcellular location">
    <subcellularLocation>
        <location evidence="5">Cell membrane</location>
        <topology evidence="5">Multi-pass membrane protein</topology>
    </subcellularLocation>
    <subcellularLocation>
        <location evidence="1">Membrane</location>
        <topology evidence="1">Multi-pass membrane protein</topology>
    </subcellularLocation>
</comment>
<dbReference type="PROSITE" id="PS51012">
    <property type="entry name" value="ABC_TM2"/>
    <property type="match status" value="1"/>
</dbReference>
<keyword evidence="2 5" id="KW-0812">Transmembrane</keyword>
<dbReference type="Proteomes" id="UP001332192">
    <property type="component" value="Chromosome"/>
</dbReference>
<feature type="transmembrane region" description="Helical" evidence="5">
    <location>
        <begin position="32"/>
        <end position="55"/>
    </location>
</feature>
<dbReference type="RefSeq" id="WP_324716340.1">
    <property type="nucleotide sequence ID" value="NZ_CP141615.1"/>
</dbReference>
<dbReference type="EMBL" id="CP141615">
    <property type="protein sequence ID" value="WRP17068.1"/>
    <property type="molecule type" value="Genomic_DNA"/>
</dbReference>
<dbReference type="PIRSF" id="PIRSF006648">
    <property type="entry name" value="DrrB"/>
    <property type="match status" value="1"/>
</dbReference>